<comment type="caution">
    <text evidence="3">The sequence shown here is derived from an EMBL/GenBank/DDBJ whole genome shotgun (WGS) entry which is preliminary data.</text>
</comment>
<evidence type="ECO:0000256" key="2">
    <source>
        <dbReference type="SAM" id="Phobius"/>
    </source>
</evidence>
<dbReference type="AlphaFoldDB" id="A0A853IUI0"/>
<name>A0A853IUI0_9BURK</name>
<feature type="region of interest" description="Disordered" evidence="1">
    <location>
        <begin position="271"/>
        <end position="296"/>
    </location>
</feature>
<dbReference type="Pfam" id="PF07963">
    <property type="entry name" value="N_methyl"/>
    <property type="match status" value="1"/>
</dbReference>
<dbReference type="RefSeq" id="WP_180549967.1">
    <property type="nucleotide sequence ID" value="NZ_JACCKX010000001.1"/>
</dbReference>
<dbReference type="SUPFAM" id="SSF158544">
    <property type="entry name" value="GspK insert domain-like"/>
    <property type="match status" value="1"/>
</dbReference>
<dbReference type="InterPro" id="IPR038072">
    <property type="entry name" value="GspK_central_sf"/>
</dbReference>
<dbReference type="NCBIfam" id="TIGR02532">
    <property type="entry name" value="IV_pilin_GFxxxE"/>
    <property type="match status" value="1"/>
</dbReference>
<dbReference type="PROSITE" id="PS00409">
    <property type="entry name" value="PROKAR_NTER_METHYL"/>
    <property type="match status" value="1"/>
</dbReference>
<keyword evidence="2" id="KW-1133">Transmembrane helix</keyword>
<proteinExistence type="predicted"/>
<reference evidence="3 4" key="1">
    <citation type="submission" date="2020-07" db="EMBL/GenBank/DDBJ databases">
        <authorList>
            <person name="Maaloum M."/>
        </authorList>
    </citation>
    <scope>NUCLEOTIDE SEQUENCE [LARGE SCALE GENOMIC DNA]</scope>
    <source>
        <strain evidence="3 4">GCS-AN-3</strain>
    </source>
</reference>
<protein>
    <submittedName>
        <fullName evidence="3">Prepilin-type N-terminal cleavage/methylation domain-containing protein</fullName>
    </submittedName>
</protein>
<organism evidence="3 4">
    <name type="scientific">Ottowia beijingensis</name>
    <dbReference type="NCBI Taxonomy" id="1207057"/>
    <lineage>
        <taxon>Bacteria</taxon>
        <taxon>Pseudomonadati</taxon>
        <taxon>Pseudomonadota</taxon>
        <taxon>Betaproteobacteria</taxon>
        <taxon>Burkholderiales</taxon>
        <taxon>Comamonadaceae</taxon>
        <taxon>Ottowia</taxon>
    </lineage>
</organism>
<feature type="transmembrane region" description="Helical" evidence="2">
    <location>
        <begin position="299"/>
        <end position="322"/>
    </location>
</feature>
<dbReference type="InterPro" id="IPR012902">
    <property type="entry name" value="N_methyl_site"/>
</dbReference>
<feature type="compositionally biased region" description="Basic and acidic residues" evidence="1">
    <location>
        <begin position="272"/>
        <end position="288"/>
    </location>
</feature>
<keyword evidence="2" id="KW-0812">Transmembrane</keyword>
<dbReference type="EMBL" id="JACCKX010000001">
    <property type="protein sequence ID" value="NZA01501.1"/>
    <property type="molecule type" value="Genomic_DNA"/>
</dbReference>
<evidence type="ECO:0000313" key="3">
    <source>
        <dbReference type="EMBL" id="NZA01501.1"/>
    </source>
</evidence>
<keyword evidence="2" id="KW-0472">Membrane</keyword>
<accession>A0A853IUI0</accession>
<evidence type="ECO:0000313" key="4">
    <source>
        <dbReference type="Proteomes" id="UP000589716"/>
    </source>
</evidence>
<sequence length="555" mass="58065">MFHCHGFTLVEVLIALALLSLLMLVLSGALRAMGQTEERVEQRVAAADDYRAAVQLLNDVLGRVSARRYASLQAGTPQQQPFFQAAPDTLAWIGVMPARYGLGGRHYLRLAVEPGPDGDGQLVLRYAPWSGAPTFDAWPQAQARCWRRPCSRSRCATRSRPAVAGARSGRRPACPSTPCRQPCCPAPSPCRSTAPSPPGRRWWCRCAPRAPATLRPRVAALGVVRDETPPESLRAFPLSCGRGTTPVAGAGPATALPVRPAPRPSGSFCFKRRGDAQRGGATEREQAEQRPPTPPARRAAGMALIAVLWIVAALSLMVIGLAGTVRQQIQIIGNQRDQVSGLAAGEAAIALALQALQVAPQRPAGSSTLALSYGGLDIAVELAPLNGTISLNGAGVPLLAALLQGAGGLDAGRAQALAGELVAWRDGRPDVDPTAPGAASVQARRFEATEDLLLVPGVDYALYARIAPLVNADLNTGQVNPLAAPPAVQALLAAAGLQSPPAGGGTDVYRLQARVPLEAGKILLLTQDVALGAALAHTAPWRILRADRQILSPAA</sequence>
<keyword evidence="4" id="KW-1185">Reference proteome</keyword>
<dbReference type="Proteomes" id="UP000589716">
    <property type="component" value="Unassembled WGS sequence"/>
</dbReference>
<gene>
    <name evidence="3" type="ORF">H0I39_06485</name>
</gene>
<evidence type="ECO:0000256" key="1">
    <source>
        <dbReference type="SAM" id="MobiDB-lite"/>
    </source>
</evidence>
<feature type="transmembrane region" description="Helical" evidence="2">
    <location>
        <begin position="12"/>
        <end position="33"/>
    </location>
</feature>